<dbReference type="PANTHER" id="PTHR21266:SF19">
    <property type="entry name" value="CHLOROPHYLLIDE A OXYGENASE, CHLOROPLASTIC"/>
    <property type="match status" value="1"/>
</dbReference>
<evidence type="ECO:0000256" key="4">
    <source>
        <dbReference type="ARBA" id="ARBA00023002"/>
    </source>
</evidence>
<dbReference type="AlphaFoldDB" id="A0A834TG64"/>
<gene>
    <name evidence="10" type="ORF">G2W53_030823</name>
</gene>
<dbReference type="GO" id="GO:0051537">
    <property type="term" value="F:2 iron, 2 sulfur cluster binding"/>
    <property type="evidence" value="ECO:0007669"/>
    <property type="project" value="UniProtKB-KW"/>
</dbReference>
<dbReference type="InterPro" id="IPR017941">
    <property type="entry name" value="Rieske_2Fe-2S"/>
</dbReference>
<keyword evidence="1" id="KW-0001">2Fe-2S</keyword>
<evidence type="ECO:0000256" key="2">
    <source>
        <dbReference type="ARBA" id="ARBA00022723"/>
    </source>
</evidence>
<evidence type="ECO:0000256" key="5">
    <source>
        <dbReference type="ARBA" id="ARBA00023004"/>
    </source>
</evidence>
<keyword evidence="2" id="KW-0479">Metal-binding</keyword>
<dbReference type="Gene3D" id="2.102.10.10">
    <property type="entry name" value="Rieske [2Fe-2S] iron-sulphur domain"/>
    <property type="match status" value="1"/>
</dbReference>
<comment type="caution">
    <text evidence="10">The sequence shown here is derived from an EMBL/GenBank/DDBJ whole genome shotgun (WGS) entry which is preliminary data.</text>
</comment>
<dbReference type="GO" id="GO:0005737">
    <property type="term" value="C:cytoplasm"/>
    <property type="evidence" value="ECO:0007669"/>
    <property type="project" value="TreeGrafter"/>
</dbReference>
<name>A0A834TG64_9FABA</name>
<keyword evidence="4" id="KW-0560">Oxidoreductase</keyword>
<keyword evidence="7" id="KW-0175">Coiled coil</keyword>
<protein>
    <submittedName>
        <fullName evidence="10">Chlorophyllide a oxygenase, chloroplastic</fullName>
    </submittedName>
</protein>
<dbReference type="InterPro" id="IPR036922">
    <property type="entry name" value="Rieske_2Fe-2S_sf"/>
</dbReference>
<evidence type="ECO:0000256" key="8">
    <source>
        <dbReference type="SAM" id="MobiDB-lite"/>
    </source>
</evidence>
<dbReference type="Pfam" id="PF00355">
    <property type="entry name" value="Rieske"/>
    <property type="match status" value="1"/>
</dbReference>
<evidence type="ECO:0000313" key="11">
    <source>
        <dbReference type="Proteomes" id="UP000634136"/>
    </source>
</evidence>
<evidence type="ECO:0000313" key="10">
    <source>
        <dbReference type="EMBL" id="KAF7816854.1"/>
    </source>
</evidence>
<keyword evidence="6" id="KW-0411">Iron-sulfur</keyword>
<keyword evidence="11" id="KW-1185">Reference proteome</keyword>
<dbReference type="EMBL" id="JAAIUW010000009">
    <property type="protein sequence ID" value="KAF7816854.1"/>
    <property type="molecule type" value="Genomic_DNA"/>
</dbReference>
<keyword evidence="5" id="KW-0408">Iron</keyword>
<feature type="coiled-coil region" evidence="7">
    <location>
        <begin position="216"/>
        <end position="243"/>
    </location>
</feature>
<keyword evidence="3" id="KW-0809">Transit peptide</keyword>
<dbReference type="PROSITE" id="PS51296">
    <property type="entry name" value="RIESKE"/>
    <property type="match status" value="1"/>
</dbReference>
<evidence type="ECO:0000259" key="9">
    <source>
        <dbReference type="PROSITE" id="PS51296"/>
    </source>
</evidence>
<feature type="compositionally biased region" description="Basic residues" evidence="8">
    <location>
        <begin position="50"/>
        <end position="61"/>
    </location>
</feature>
<dbReference type="InterPro" id="IPR050584">
    <property type="entry name" value="Cholesterol_7-desaturase"/>
</dbReference>
<dbReference type="GO" id="GO:0005506">
    <property type="term" value="F:iron ion binding"/>
    <property type="evidence" value="ECO:0007669"/>
    <property type="project" value="InterPro"/>
</dbReference>
<feature type="domain" description="Rieske" evidence="9">
    <location>
        <begin position="314"/>
        <end position="382"/>
    </location>
</feature>
<evidence type="ECO:0000256" key="7">
    <source>
        <dbReference type="SAM" id="Coils"/>
    </source>
</evidence>
<organism evidence="10 11">
    <name type="scientific">Senna tora</name>
    <dbReference type="NCBI Taxonomy" id="362788"/>
    <lineage>
        <taxon>Eukaryota</taxon>
        <taxon>Viridiplantae</taxon>
        <taxon>Streptophyta</taxon>
        <taxon>Embryophyta</taxon>
        <taxon>Tracheophyta</taxon>
        <taxon>Spermatophyta</taxon>
        <taxon>Magnoliopsida</taxon>
        <taxon>eudicotyledons</taxon>
        <taxon>Gunneridae</taxon>
        <taxon>Pentapetalae</taxon>
        <taxon>rosids</taxon>
        <taxon>fabids</taxon>
        <taxon>Fabales</taxon>
        <taxon>Fabaceae</taxon>
        <taxon>Caesalpinioideae</taxon>
        <taxon>Cassia clade</taxon>
        <taxon>Senna</taxon>
    </lineage>
</organism>
<evidence type="ECO:0000256" key="6">
    <source>
        <dbReference type="ARBA" id="ARBA00023014"/>
    </source>
</evidence>
<dbReference type="PANTHER" id="PTHR21266">
    <property type="entry name" value="IRON-SULFUR DOMAIN CONTAINING PROTEIN"/>
    <property type="match status" value="1"/>
</dbReference>
<reference evidence="10" key="1">
    <citation type="submission" date="2020-09" db="EMBL/GenBank/DDBJ databases">
        <title>Genome-Enabled Discovery of Anthraquinone Biosynthesis in Senna tora.</title>
        <authorList>
            <person name="Kang S.-H."/>
            <person name="Pandey R.P."/>
            <person name="Lee C.-M."/>
            <person name="Sim J.-S."/>
            <person name="Jeong J.-T."/>
            <person name="Choi B.-S."/>
            <person name="Jung M."/>
            <person name="Ginzburg D."/>
            <person name="Zhao K."/>
            <person name="Won S.Y."/>
            <person name="Oh T.-J."/>
            <person name="Yu Y."/>
            <person name="Kim N.-H."/>
            <person name="Lee O.R."/>
            <person name="Lee T.-H."/>
            <person name="Bashyal P."/>
            <person name="Kim T.-S."/>
            <person name="Lee W.-H."/>
            <person name="Kawkins C."/>
            <person name="Kim C.-K."/>
            <person name="Kim J.S."/>
            <person name="Ahn B.O."/>
            <person name="Rhee S.Y."/>
            <person name="Sohng J.K."/>
        </authorList>
    </citation>
    <scope>NUCLEOTIDE SEQUENCE</scope>
    <source>
        <tissue evidence="10">Leaf</tissue>
    </source>
</reference>
<proteinExistence type="predicted"/>
<sequence>MNLGNCELPPSLRPRAALKPLPGGMTALSIPVGGSSTNFPLSPNAPMAPRRVKRMKKRRRGSASPVFMGSFSRPTQAQKEAHHAQMDGEAIMRIIRVCQLRSAMNAIPTAAPLSFSTPSKLHPKKGLRGRFRTLAVFGEELGKKNEWDALFHVEDPRSKVPQYKGKFFDIYQVLEVARYDIQYCDWRARQDVLTIMLLHEKVVEVLNPLVRQYKSIGTVKKELAELQEELAQAHRQVHISEARVATALDKLAYMEELVNDRLLQDRSTTVVDQTSSSPNTCAQSMDVEKRGLPWKSLNVSGPVESYHPCMKNFWYPIAFSSDLKDDTMIPIECFEEPWFIFRGNDGKPGCVQNTCAHRACPLHLGSVNEGRIQCRYHATSFSNENESSDISSSTLQASTIGVDQKICSLCFSSSKFSVGNLLSSIIISGNSTLTVFSITNASSSSLQIPNSILAIGVRSWTSQIGITTSVSANSSTPSLATSASKITASCLSLTFISGWKIGTGVGRIDFVSIVTELIISSDCSSPSAITIGSDIGKITGSRRRSSSCVLHSTSELDFNSVAFISSQS</sequence>
<evidence type="ECO:0000256" key="1">
    <source>
        <dbReference type="ARBA" id="ARBA00022714"/>
    </source>
</evidence>
<dbReference type="GO" id="GO:0016491">
    <property type="term" value="F:oxidoreductase activity"/>
    <property type="evidence" value="ECO:0007669"/>
    <property type="project" value="UniProtKB-KW"/>
</dbReference>
<dbReference type="InterPro" id="IPR015881">
    <property type="entry name" value="ARHD_Rieske_2Fe_2S"/>
</dbReference>
<feature type="region of interest" description="Disordered" evidence="8">
    <location>
        <begin position="39"/>
        <end position="81"/>
    </location>
</feature>
<dbReference type="PROSITE" id="PS00570">
    <property type="entry name" value="RING_HYDROXYL_ALPHA"/>
    <property type="match status" value="1"/>
</dbReference>
<accession>A0A834TG64</accession>
<dbReference type="Proteomes" id="UP000634136">
    <property type="component" value="Unassembled WGS sequence"/>
</dbReference>
<dbReference type="SUPFAM" id="SSF50022">
    <property type="entry name" value="ISP domain"/>
    <property type="match status" value="1"/>
</dbReference>
<evidence type="ECO:0000256" key="3">
    <source>
        <dbReference type="ARBA" id="ARBA00022946"/>
    </source>
</evidence>